<comment type="caution">
    <text evidence="2">The sequence shown here is derived from an EMBL/GenBank/DDBJ whole genome shotgun (WGS) entry which is preliminary data.</text>
</comment>
<keyword evidence="3" id="KW-1185">Reference proteome</keyword>
<sequence length="530" mass="60290">MIKKALLLALTATSIISCKSVERYNEEVTKKHSVVALKEDVAKAYFKLQQNHPRLYQYISKDELDYKFDSLQNTINEPLTSMELYLKLAPVVKTVGQGHISVIPPQKRRTKEERKANKNKKFDFFTSEFQYVDNHLILARATNGDSLLVGSELISLNGETPQELIKDYNKNVASDGYNKTLFESFVGKRFQRYYARDKGFIDSLNVTYKLKDSVFNRKYNWIDKKAKKDSTKVDSLKISASPKRLTKVARKALRKKNKQKRKDRSKYGYIPQIKANTREMTFVGKDSVTAYMKIKGFTNGDYEAFYEESFKLLDSLQTKDLIIDLRDNGGGRIAEINDLYSYLAQEDFTFINESEVTTRTPILNMFMSNAKSPVSQGFAILFSPIIVAHNLLKTKKRDGKLYYKFRQSKVQSPHEQNYNGNVYVLINGNSFSASSILSTNLKATKRATLVGQETGGAYNGTVAGLFKPYKLPTSKIIINMGLMQVDAPYKVEPDGYGVTPDIEINTTLADLESGNDPVINWVLNSIEERK</sequence>
<dbReference type="Pfam" id="PF03572">
    <property type="entry name" value="Peptidase_S41"/>
    <property type="match status" value="1"/>
</dbReference>
<gene>
    <name evidence="2" type="ORF">ULMA_15220</name>
</gene>
<dbReference type="GO" id="GO:0006508">
    <property type="term" value="P:proteolysis"/>
    <property type="evidence" value="ECO:0007669"/>
    <property type="project" value="InterPro"/>
</dbReference>
<dbReference type="InterPro" id="IPR029045">
    <property type="entry name" value="ClpP/crotonase-like_dom_sf"/>
</dbReference>
<accession>A0A5J4IWP8</accession>
<dbReference type="EMBL" id="BKCG01000003">
    <property type="protein sequence ID" value="GER59414.1"/>
    <property type="molecule type" value="Genomic_DNA"/>
</dbReference>
<evidence type="ECO:0000313" key="2">
    <source>
        <dbReference type="EMBL" id="GER59414.1"/>
    </source>
</evidence>
<proteinExistence type="predicted"/>
<dbReference type="PANTHER" id="PTHR32060:SF22">
    <property type="entry name" value="CARBOXYL-TERMINAL-PROCESSING PEPTIDASE 3, CHLOROPLASTIC"/>
    <property type="match status" value="1"/>
</dbReference>
<dbReference type="OrthoDB" id="5480566at2"/>
<evidence type="ECO:0000259" key="1">
    <source>
        <dbReference type="SMART" id="SM00245"/>
    </source>
</evidence>
<dbReference type="Proteomes" id="UP000326509">
    <property type="component" value="Unassembled WGS sequence"/>
</dbReference>
<dbReference type="GO" id="GO:0008236">
    <property type="term" value="F:serine-type peptidase activity"/>
    <property type="evidence" value="ECO:0007669"/>
    <property type="project" value="InterPro"/>
</dbReference>
<dbReference type="Gene3D" id="3.90.226.10">
    <property type="entry name" value="2-enoyl-CoA Hydratase, Chain A, domain 1"/>
    <property type="match status" value="1"/>
</dbReference>
<dbReference type="PROSITE" id="PS51257">
    <property type="entry name" value="PROKAR_LIPOPROTEIN"/>
    <property type="match status" value="1"/>
</dbReference>
<reference evidence="2 3" key="1">
    <citation type="submission" date="2019-08" db="EMBL/GenBank/DDBJ databases">
        <title>Draft genome sequence of Ulvibacter marinus type strain NBRC 109484.</title>
        <authorList>
            <person name="Kawano K."/>
            <person name="Ushijima N."/>
            <person name="Kihara M."/>
            <person name="Itoh H."/>
        </authorList>
    </citation>
    <scope>NUCLEOTIDE SEQUENCE [LARGE SCALE GENOMIC DNA]</scope>
    <source>
        <strain evidence="2 3">NBRC 109484</strain>
    </source>
</reference>
<dbReference type="RefSeq" id="WP_151673697.1">
    <property type="nucleotide sequence ID" value="NZ_BKCG01000003.1"/>
</dbReference>
<dbReference type="SUPFAM" id="SSF52096">
    <property type="entry name" value="ClpP/crotonase"/>
    <property type="match status" value="1"/>
</dbReference>
<dbReference type="AlphaFoldDB" id="A0A5J4IWP8"/>
<protein>
    <submittedName>
        <fullName evidence="2">Peptidase S41</fullName>
    </submittedName>
</protein>
<feature type="domain" description="Tail specific protease" evidence="1">
    <location>
        <begin position="318"/>
        <end position="505"/>
    </location>
</feature>
<dbReference type="SMART" id="SM00245">
    <property type="entry name" value="TSPc"/>
    <property type="match status" value="1"/>
</dbReference>
<dbReference type="PANTHER" id="PTHR32060">
    <property type="entry name" value="TAIL-SPECIFIC PROTEASE"/>
    <property type="match status" value="1"/>
</dbReference>
<dbReference type="GO" id="GO:0004175">
    <property type="term" value="F:endopeptidase activity"/>
    <property type="evidence" value="ECO:0007669"/>
    <property type="project" value="TreeGrafter"/>
</dbReference>
<dbReference type="InterPro" id="IPR005151">
    <property type="entry name" value="Tail-specific_protease"/>
</dbReference>
<organism evidence="2 3">
    <name type="scientific">Patiriisocius marinus</name>
    <dbReference type="NCBI Taxonomy" id="1397112"/>
    <lineage>
        <taxon>Bacteria</taxon>
        <taxon>Pseudomonadati</taxon>
        <taxon>Bacteroidota</taxon>
        <taxon>Flavobacteriia</taxon>
        <taxon>Flavobacteriales</taxon>
        <taxon>Flavobacteriaceae</taxon>
        <taxon>Patiriisocius</taxon>
    </lineage>
</organism>
<name>A0A5J4IWP8_9FLAO</name>
<evidence type="ECO:0000313" key="3">
    <source>
        <dbReference type="Proteomes" id="UP000326509"/>
    </source>
</evidence>